<organism evidence="7 8">
    <name type="scientific">Panicum virgatum</name>
    <name type="common">Blackwell switchgrass</name>
    <dbReference type="NCBI Taxonomy" id="38727"/>
    <lineage>
        <taxon>Eukaryota</taxon>
        <taxon>Viridiplantae</taxon>
        <taxon>Streptophyta</taxon>
        <taxon>Embryophyta</taxon>
        <taxon>Tracheophyta</taxon>
        <taxon>Spermatophyta</taxon>
        <taxon>Magnoliopsida</taxon>
        <taxon>Liliopsida</taxon>
        <taxon>Poales</taxon>
        <taxon>Poaceae</taxon>
        <taxon>PACMAD clade</taxon>
        <taxon>Panicoideae</taxon>
        <taxon>Panicodae</taxon>
        <taxon>Paniceae</taxon>
        <taxon>Panicinae</taxon>
        <taxon>Panicum</taxon>
        <taxon>Panicum sect. Hiantes</taxon>
    </lineage>
</organism>
<dbReference type="PANTHER" id="PTHR31920">
    <property type="entry name" value="B3 DOMAIN-CONTAINING"/>
    <property type="match status" value="1"/>
</dbReference>
<dbReference type="InterPro" id="IPR015300">
    <property type="entry name" value="DNA-bd_pseudobarrel_sf"/>
</dbReference>
<gene>
    <name evidence="7" type="ORF">PVAP13_7KG132473</name>
</gene>
<keyword evidence="5" id="KW-0539">Nucleus</keyword>
<dbReference type="InterPro" id="IPR050655">
    <property type="entry name" value="Plant_B3_domain"/>
</dbReference>
<dbReference type="Proteomes" id="UP000823388">
    <property type="component" value="Chromosome 7K"/>
</dbReference>
<feature type="compositionally biased region" description="Low complexity" evidence="6">
    <location>
        <begin position="19"/>
        <end position="49"/>
    </location>
</feature>
<evidence type="ECO:0000256" key="2">
    <source>
        <dbReference type="ARBA" id="ARBA00023015"/>
    </source>
</evidence>
<protein>
    <recommendedName>
        <fullName evidence="9">TF-B3 domain-containing protein</fullName>
    </recommendedName>
</protein>
<dbReference type="AlphaFoldDB" id="A0A8T0QKF2"/>
<evidence type="ECO:0000256" key="4">
    <source>
        <dbReference type="ARBA" id="ARBA00023163"/>
    </source>
</evidence>
<evidence type="ECO:0000313" key="8">
    <source>
        <dbReference type="Proteomes" id="UP000823388"/>
    </source>
</evidence>
<dbReference type="EMBL" id="CM029049">
    <property type="protein sequence ID" value="KAG2571306.1"/>
    <property type="molecule type" value="Genomic_DNA"/>
</dbReference>
<dbReference type="GO" id="GO:0003677">
    <property type="term" value="F:DNA binding"/>
    <property type="evidence" value="ECO:0007669"/>
    <property type="project" value="UniProtKB-KW"/>
</dbReference>
<keyword evidence="3" id="KW-0238">DNA-binding</keyword>
<sequence length="223" mass="22921">MAVVWPPPSSSGCCCLSPATTSCASPTSSPTRSAPGRPSSSAHAASSPGPSGPSGSGGTAAARSWGAGGPSSPPRTASVPAGASPSATAAAACSLSRPSTTAAVSGASAFSNLQPQVIPAKFVQYYISKGELNNPMAVVFGPLGKVNSIKLEMDESDVFFAGGWAQFLAFHCITASNTLVLRYEDNMVFTVKVFEPDGCQRKPKHKDNIMEQNEQEISKIYAF</sequence>
<proteinExistence type="predicted"/>
<accession>A0A8T0QKF2</accession>
<dbReference type="SUPFAM" id="SSF101936">
    <property type="entry name" value="DNA-binding pseudobarrel domain"/>
    <property type="match status" value="1"/>
</dbReference>
<keyword evidence="2" id="KW-0805">Transcription regulation</keyword>
<dbReference type="PANTHER" id="PTHR31920:SF132">
    <property type="entry name" value="TF-B3 DOMAIN-CONTAINING PROTEIN"/>
    <property type="match status" value="1"/>
</dbReference>
<dbReference type="Gene3D" id="2.40.330.10">
    <property type="entry name" value="DNA-binding pseudobarrel domain"/>
    <property type="match status" value="1"/>
</dbReference>
<comment type="caution">
    <text evidence="7">The sequence shown here is derived from an EMBL/GenBank/DDBJ whole genome shotgun (WGS) entry which is preliminary data.</text>
</comment>
<keyword evidence="4" id="KW-0804">Transcription</keyword>
<evidence type="ECO:0000256" key="5">
    <source>
        <dbReference type="ARBA" id="ARBA00023242"/>
    </source>
</evidence>
<name>A0A8T0QKF2_PANVG</name>
<evidence type="ECO:0000313" key="7">
    <source>
        <dbReference type="EMBL" id="KAG2571306.1"/>
    </source>
</evidence>
<dbReference type="GO" id="GO:0005634">
    <property type="term" value="C:nucleus"/>
    <property type="evidence" value="ECO:0007669"/>
    <property type="project" value="UniProtKB-SubCell"/>
</dbReference>
<evidence type="ECO:0008006" key="9">
    <source>
        <dbReference type="Google" id="ProtNLM"/>
    </source>
</evidence>
<feature type="region of interest" description="Disordered" evidence="6">
    <location>
        <begin position="19"/>
        <end position="83"/>
    </location>
</feature>
<reference evidence="7" key="1">
    <citation type="submission" date="2020-05" db="EMBL/GenBank/DDBJ databases">
        <title>WGS assembly of Panicum virgatum.</title>
        <authorList>
            <person name="Lovell J.T."/>
            <person name="Jenkins J."/>
            <person name="Shu S."/>
            <person name="Juenger T.E."/>
            <person name="Schmutz J."/>
        </authorList>
    </citation>
    <scope>NUCLEOTIDE SEQUENCE</scope>
    <source>
        <strain evidence="7">AP13</strain>
    </source>
</reference>
<evidence type="ECO:0000256" key="6">
    <source>
        <dbReference type="SAM" id="MobiDB-lite"/>
    </source>
</evidence>
<evidence type="ECO:0000256" key="1">
    <source>
        <dbReference type="ARBA" id="ARBA00004123"/>
    </source>
</evidence>
<comment type="subcellular location">
    <subcellularLocation>
        <location evidence="1">Nucleus</location>
    </subcellularLocation>
</comment>
<keyword evidence="8" id="KW-1185">Reference proteome</keyword>
<evidence type="ECO:0000256" key="3">
    <source>
        <dbReference type="ARBA" id="ARBA00023125"/>
    </source>
</evidence>